<protein>
    <submittedName>
        <fullName evidence="2">ATP-binding protein</fullName>
    </submittedName>
</protein>
<sequence length="156" mass="17093">MALSLGIDRHVDRGEDVIDLRVPADPAYLAVIRTAMVGVATRLDLTLDEIEDLRIAVDEACALLIDQHHQPDSWLHALFRVDVDTDQRGREGRLDVRITGPRSDRPLQEGHPWMLLRALVDEVSSGMDATGRWIALTHRSDSTGPTGSGAGEAARA</sequence>
<dbReference type="Pfam" id="PF13581">
    <property type="entry name" value="HATPase_c_2"/>
    <property type="match status" value="1"/>
</dbReference>
<evidence type="ECO:0000313" key="2">
    <source>
        <dbReference type="EMBL" id="MFI7586689.1"/>
    </source>
</evidence>
<dbReference type="InterPro" id="IPR003594">
    <property type="entry name" value="HATPase_dom"/>
</dbReference>
<feature type="domain" description="Histidine kinase/HSP90-like ATPase" evidence="1">
    <location>
        <begin position="22"/>
        <end position="136"/>
    </location>
</feature>
<dbReference type="Gene3D" id="3.30.565.10">
    <property type="entry name" value="Histidine kinase-like ATPase, C-terminal domain"/>
    <property type="match status" value="1"/>
</dbReference>
<keyword evidence="3" id="KW-1185">Reference proteome</keyword>
<evidence type="ECO:0000259" key="1">
    <source>
        <dbReference type="Pfam" id="PF13581"/>
    </source>
</evidence>
<comment type="caution">
    <text evidence="2">The sequence shown here is derived from an EMBL/GenBank/DDBJ whole genome shotgun (WGS) entry which is preliminary data.</text>
</comment>
<reference evidence="2 3" key="1">
    <citation type="submission" date="2024-10" db="EMBL/GenBank/DDBJ databases">
        <title>The Natural Products Discovery Center: Release of the First 8490 Sequenced Strains for Exploring Actinobacteria Biosynthetic Diversity.</title>
        <authorList>
            <person name="Kalkreuter E."/>
            <person name="Kautsar S.A."/>
            <person name="Yang D."/>
            <person name="Bader C.D."/>
            <person name="Teijaro C.N."/>
            <person name="Fluegel L."/>
            <person name="Davis C.M."/>
            <person name="Simpson J.R."/>
            <person name="Lauterbach L."/>
            <person name="Steele A.D."/>
            <person name="Gui C."/>
            <person name="Meng S."/>
            <person name="Li G."/>
            <person name="Viehrig K."/>
            <person name="Ye F."/>
            <person name="Su P."/>
            <person name="Kiefer A.F."/>
            <person name="Nichols A."/>
            <person name="Cepeda A.J."/>
            <person name="Yan W."/>
            <person name="Fan B."/>
            <person name="Jiang Y."/>
            <person name="Adhikari A."/>
            <person name="Zheng C.-J."/>
            <person name="Schuster L."/>
            <person name="Cowan T.M."/>
            <person name="Smanski M.J."/>
            <person name="Chevrette M.G."/>
            <person name="De Carvalho L.P.S."/>
            <person name="Shen B."/>
        </authorList>
    </citation>
    <scope>NUCLEOTIDE SEQUENCE [LARGE SCALE GENOMIC DNA]</scope>
    <source>
        <strain evidence="2 3">NPDC049639</strain>
    </source>
</reference>
<organism evidence="2 3">
    <name type="scientific">Spongisporangium articulatum</name>
    <dbReference type="NCBI Taxonomy" id="3362603"/>
    <lineage>
        <taxon>Bacteria</taxon>
        <taxon>Bacillati</taxon>
        <taxon>Actinomycetota</taxon>
        <taxon>Actinomycetes</taxon>
        <taxon>Kineosporiales</taxon>
        <taxon>Kineosporiaceae</taxon>
        <taxon>Spongisporangium</taxon>
    </lineage>
</organism>
<dbReference type="RefSeq" id="WP_398276926.1">
    <property type="nucleotide sequence ID" value="NZ_JBITLV010000002.1"/>
</dbReference>
<evidence type="ECO:0000313" key="3">
    <source>
        <dbReference type="Proteomes" id="UP001612915"/>
    </source>
</evidence>
<keyword evidence="2" id="KW-0547">Nucleotide-binding</keyword>
<proteinExistence type="predicted"/>
<dbReference type="Proteomes" id="UP001612915">
    <property type="component" value="Unassembled WGS sequence"/>
</dbReference>
<dbReference type="InterPro" id="IPR036890">
    <property type="entry name" value="HATPase_C_sf"/>
</dbReference>
<accession>A0ABW8AJZ8</accession>
<gene>
    <name evidence="2" type="ORF">ACIB24_06390</name>
</gene>
<dbReference type="EMBL" id="JBITLV010000002">
    <property type="protein sequence ID" value="MFI7586689.1"/>
    <property type="molecule type" value="Genomic_DNA"/>
</dbReference>
<keyword evidence="2" id="KW-0067">ATP-binding</keyword>
<name>A0ABW8AJZ8_9ACTN</name>
<dbReference type="GO" id="GO:0005524">
    <property type="term" value="F:ATP binding"/>
    <property type="evidence" value="ECO:0007669"/>
    <property type="project" value="UniProtKB-KW"/>
</dbReference>